<evidence type="ECO:0008006" key="5">
    <source>
        <dbReference type="Google" id="ProtNLM"/>
    </source>
</evidence>
<dbReference type="PANTHER" id="PTHR45896">
    <property type="entry name" value="N-ALPHA-ACETYLTRANSFERASE 30"/>
    <property type="match status" value="1"/>
</dbReference>
<keyword evidence="1" id="KW-0808">Transferase</keyword>
<keyword evidence="2" id="KW-0012">Acyltransferase</keyword>
<dbReference type="Gene3D" id="3.40.630.30">
    <property type="match status" value="1"/>
</dbReference>
<name>A0AAV2T2T3_CALDB</name>
<evidence type="ECO:0000313" key="4">
    <source>
        <dbReference type="Proteomes" id="UP001497525"/>
    </source>
</evidence>
<organism evidence="3 4">
    <name type="scientific">Calicophoron daubneyi</name>
    <name type="common">Rumen fluke</name>
    <name type="synonym">Paramphistomum daubneyi</name>
    <dbReference type="NCBI Taxonomy" id="300641"/>
    <lineage>
        <taxon>Eukaryota</taxon>
        <taxon>Metazoa</taxon>
        <taxon>Spiralia</taxon>
        <taxon>Lophotrochozoa</taxon>
        <taxon>Platyhelminthes</taxon>
        <taxon>Trematoda</taxon>
        <taxon>Digenea</taxon>
        <taxon>Plagiorchiida</taxon>
        <taxon>Pronocephalata</taxon>
        <taxon>Paramphistomoidea</taxon>
        <taxon>Paramphistomidae</taxon>
        <taxon>Calicophoron</taxon>
    </lineage>
</organism>
<evidence type="ECO:0000256" key="2">
    <source>
        <dbReference type="ARBA" id="ARBA00023315"/>
    </source>
</evidence>
<dbReference type="InterPro" id="IPR044542">
    <property type="entry name" value="NAA30-like"/>
</dbReference>
<dbReference type="AlphaFoldDB" id="A0AAV2T2T3"/>
<reference evidence="3" key="1">
    <citation type="submission" date="2024-06" db="EMBL/GenBank/DDBJ databases">
        <authorList>
            <person name="Liu X."/>
            <person name="Lenzi L."/>
            <person name="Haldenby T S."/>
            <person name="Uol C."/>
        </authorList>
    </citation>
    <scope>NUCLEOTIDE SEQUENCE</scope>
</reference>
<dbReference type="PANTHER" id="PTHR45896:SF1">
    <property type="entry name" value="N-ALPHA-ACETYLTRANSFERASE 30"/>
    <property type="match status" value="1"/>
</dbReference>
<dbReference type="Proteomes" id="UP001497525">
    <property type="component" value="Unassembled WGS sequence"/>
</dbReference>
<sequence length="162" mass="18963">MNQHTRFSETQAGAIVCHDYDEQKYYRNYQAEVDLDIISRFVDRNFCSAYPDVTIRYFAQNWPELCIICFTDTHIPIGLIIGHQSEPHKGRITFFAVEKRVEAHLVYKRLLGLELDKMRGIGIRKVLLKPFSDSTKNKLMRYVGNAGPLRYVNEDGEFEFHI</sequence>
<protein>
    <recommendedName>
        <fullName evidence="5">N-acetyltransferase domain-containing protein</fullName>
    </recommendedName>
</protein>
<dbReference type="EMBL" id="CAXLJL010000079">
    <property type="protein sequence ID" value="CAL5131136.1"/>
    <property type="molecule type" value="Genomic_DNA"/>
</dbReference>
<gene>
    <name evidence="3" type="ORF">CDAUBV1_LOCUS3312</name>
</gene>
<dbReference type="GO" id="GO:0004596">
    <property type="term" value="F:protein-N-terminal amino-acid acetyltransferase activity"/>
    <property type="evidence" value="ECO:0007669"/>
    <property type="project" value="InterPro"/>
</dbReference>
<accession>A0AAV2T2T3</accession>
<evidence type="ECO:0000256" key="1">
    <source>
        <dbReference type="ARBA" id="ARBA00022679"/>
    </source>
</evidence>
<comment type="caution">
    <text evidence="3">The sequence shown here is derived from an EMBL/GenBank/DDBJ whole genome shotgun (WGS) entry which is preliminary data.</text>
</comment>
<evidence type="ECO:0000313" key="3">
    <source>
        <dbReference type="EMBL" id="CAL5131136.1"/>
    </source>
</evidence>
<proteinExistence type="predicted"/>
<dbReference type="GO" id="GO:0031417">
    <property type="term" value="C:NatC complex"/>
    <property type="evidence" value="ECO:0007669"/>
    <property type="project" value="TreeGrafter"/>
</dbReference>